<dbReference type="FunFam" id="3.40.50.300:FF:000221">
    <property type="entry name" value="Multidrug ABC transporter ATP-binding protein"/>
    <property type="match status" value="1"/>
</dbReference>
<gene>
    <name evidence="14" type="ORF">AX018_101842</name>
</gene>
<evidence type="ECO:0000256" key="5">
    <source>
        <dbReference type="ARBA" id="ARBA00022741"/>
    </source>
</evidence>
<dbReference type="Proteomes" id="UP000248856">
    <property type="component" value="Unassembled WGS sequence"/>
</dbReference>
<evidence type="ECO:0000259" key="12">
    <source>
        <dbReference type="PROSITE" id="PS50893"/>
    </source>
</evidence>
<protein>
    <submittedName>
        <fullName evidence="14">ATP-binding cassette subfamily B protein</fullName>
    </submittedName>
</protein>
<proteinExistence type="predicted"/>
<dbReference type="OrthoDB" id="9806127at2"/>
<dbReference type="RefSeq" id="WP_111877349.1">
    <property type="nucleotide sequence ID" value="NZ_CBCSGC010000084.1"/>
</dbReference>
<evidence type="ECO:0000313" key="14">
    <source>
        <dbReference type="EMBL" id="RAR82261.1"/>
    </source>
</evidence>
<dbReference type="GO" id="GO:0006869">
    <property type="term" value="P:lipid transport"/>
    <property type="evidence" value="ECO:0007669"/>
    <property type="project" value="UniProtKB-KW"/>
</dbReference>
<keyword evidence="7" id="KW-1278">Translocase</keyword>
<dbReference type="EMBL" id="QLTA01000018">
    <property type="protein sequence ID" value="RAR82261.1"/>
    <property type="molecule type" value="Genomic_DNA"/>
</dbReference>
<evidence type="ECO:0000256" key="4">
    <source>
        <dbReference type="ARBA" id="ARBA00022692"/>
    </source>
</evidence>
<evidence type="ECO:0000256" key="9">
    <source>
        <dbReference type="ARBA" id="ARBA00023055"/>
    </source>
</evidence>
<dbReference type="GO" id="GO:0140359">
    <property type="term" value="F:ABC-type transporter activity"/>
    <property type="evidence" value="ECO:0007669"/>
    <property type="project" value="InterPro"/>
</dbReference>
<feature type="transmembrane region" description="Helical" evidence="11">
    <location>
        <begin position="234"/>
        <end position="257"/>
    </location>
</feature>
<keyword evidence="8 11" id="KW-1133">Transmembrane helix</keyword>
<dbReference type="InterPro" id="IPR017871">
    <property type="entry name" value="ABC_transporter-like_CS"/>
</dbReference>
<dbReference type="PANTHER" id="PTHR24221:SF654">
    <property type="entry name" value="ATP-BINDING CASSETTE SUB-FAMILY B MEMBER 6"/>
    <property type="match status" value="1"/>
</dbReference>
<keyword evidence="2" id="KW-0813">Transport</keyword>
<keyword evidence="3" id="KW-1003">Cell membrane</keyword>
<name>A0A328Z878_9BURK</name>
<feature type="domain" description="ABC transmembrane type-1" evidence="13">
    <location>
        <begin position="10"/>
        <end position="292"/>
    </location>
</feature>
<dbReference type="Pfam" id="PF00664">
    <property type="entry name" value="ABC_membrane"/>
    <property type="match status" value="1"/>
</dbReference>
<evidence type="ECO:0000256" key="2">
    <source>
        <dbReference type="ARBA" id="ARBA00022448"/>
    </source>
</evidence>
<comment type="caution">
    <text evidence="14">The sequence shown here is derived from an EMBL/GenBank/DDBJ whole genome shotgun (WGS) entry which is preliminary data.</text>
</comment>
<dbReference type="PROSITE" id="PS50893">
    <property type="entry name" value="ABC_TRANSPORTER_2"/>
    <property type="match status" value="1"/>
</dbReference>
<dbReference type="SUPFAM" id="SSF90123">
    <property type="entry name" value="ABC transporter transmembrane region"/>
    <property type="match status" value="1"/>
</dbReference>
<feature type="transmembrane region" description="Helical" evidence="11">
    <location>
        <begin position="149"/>
        <end position="166"/>
    </location>
</feature>
<keyword evidence="6 14" id="KW-0067">ATP-binding</keyword>
<feature type="transmembrane region" description="Helical" evidence="11">
    <location>
        <begin position="125"/>
        <end position="143"/>
    </location>
</feature>
<dbReference type="PROSITE" id="PS50929">
    <property type="entry name" value="ABC_TM1F"/>
    <property type="match status" value="1"/>
</dbReference>
<keyword evidence="5" id="KW-0547">Nucleotide-binding</keyword>
<dbReference type="Pfam" id="PF00005">
    <property type="entry name" value="ABC_tran"/>
    <property type="match status" value="1"/>
</dbReference>
<feature type="transmembrane region" description="Helical" evidence="11">
    <location>
        <begin position="263"/>
        <end position="286"/>
    </location>
</feature>
<dbReference type="Gene3D" id="1.20.1560.10">
    <property type="entry name" value="ABC transporter type 1, transmembrane domain"/>
    <property type="match status" value="1"/>
</dbReference>
<dbReference type="AlphaFoldDB" id="A0A328Z878"/>
<dbReference type="Gene3D" id="3.40.50.300">
    <property type="entry name" value="P-loop containing nucleotide triphosphate hydrolases"/>
    <property type="match status" value="1"/>
</dbReference>
<evidence type="ECO:0000256" key="1">
    <source>
        <dbReference type="ARBA" id="ARBA00004651"/>
    </source>
</evidence>
<feature type="transmembrane region" description="Helical" evidence="11">
    <location>
        <begin position="42"/>
        <end position="60"/>
    </location>
</feature>
<organism evidence="14 15">
    <name type="scientific">Paracidovorax anthurii</name>
    <dbReference type="NCBI Taxonomy" id="78229"/>
    <lineage>
        <taxon>Bacteria</taxon>
        <taxon>Pseudomonadati</taxon>
        <taxon>Pseudomonadota</taxon>
        <taxon>Betaproteobacteria</taxon>
        <taxon>Burkholderiales</taxon>
        <taxon>Comamonadaceae</taxon>
        <taxon>Paracidovorax</taxon>
    </lineage>
</organism>
<evidence type="ECO:0000313" key="15">
    <source>
        <dbReference type="Proteomes" id="UP000248856"/>
    </source>
</evidence>
<comment type="subcellular location">
    <subcellularLocation>
        <location evidence="1">Cell membrane</location>
        <topology evidence="1">Multi-pass membrane protein</topology>
    </subcellularLocation>
</comment>
<accession>A0A328Z878</accession>
<evidence type="ECO:0000256" key="10">
    <source>
        <dbReference type="ARBA" id="ARBA00023136"/>
    </source>
</evidence>
<reference evidence="14 15" key="1">
    <citation type="submission" date="2018-06" db="EMBL/GenBank/DDBJ databases">
        <title>Genomic Encyclopedia of Archaeal and Bacterial Type Strains, Phase II (KMG-II): from individual species to whole genera.</title>
        <authorList>
            <person name="Goeker M."/>
        </authorList>
    </citation>
    <scope>NUCLEOTIDE SEQUENCE [LARGE SCALE GENOMIC DNA]</scope>
    <source>
        <strain evidence="14 15">CFPB 3232</strain>
    </source>
</reference>
<evidence type="ECO:0000256" key="3">
    <source>
        <dbReference type="ARBA" id="ARBA00022475"/>
    </source>
</evidence>
<evidence type="ECO:0000256" key="7">
    <source>
        <dbReference type="ARBA" id="ARBA00022967"/>
    </source>
</evidence>
<feature type="domain" description="ABC transporter" evidence="12">
    <location>
        <begin position="325"/>
        <end position="568"/>
    </location>
</feature>
<evidence type="ECO:0000256" key="6">
    <source>
        <dbReference type="ARBA" id="ARBA00022840"/>
    </source>
</evidence>
<dbReference type="InterPro" id="IPR003439">
    <property type="entry name" value="ABC_transporter-like_ATP-bd"/>
</dbReference>
<dbReference type="PROSITE" id="PS00211">
    <property type="entry name" value="ABC_TRANSPORTER_1"/>
    <property type="match status" value="1"/>
</dbReference>
<dbReference type="PANTHER" id="PTHR24221">
    <property type="entry name" value="ATP-BINDING CASSETTE SUB-FAMILY B"/>
    <property type="match status" value="1"/>
</dbReference>
<dbReference type="InterPro" id="IPR039421">
    <property type="entry name" value="Type_1_exporter"/>
</dbReference>
<evidence type="ECO:0000256" key="8">
    <source>
        <dbReference type="ARBA" id="ARBA00022989"/>
    </source>
</evidence>
<sequence length="593" mass="62272">MRPVRGQIRWAMGLAGMGALLNLGALLALAQAAGRLAAAPGAWPVAPLAAAAACLAGAYLMRLAGFDQSHCAAFRLEALLRRQLAEHLARVPLGEVQRWGAGALSKVLQDDVKALHVFVADSTPLYARAVVMPACAGLALLWLDGRLALAAAALLAVGFGVLGLAMRGASDMGRRYNEARERVSAAVIEFVQAMPVVRSFDTGQSTFGRYRQALDGYLDVLTLWYRRAGFSARFSFAVLNPLPTLLALLWLGAWLVAHGTLDFGTWVAVLLLGAGMAEAMMPMMVLHHMVEKAQLSAGRIQEVLALPEQRAAEAAHGALPADAAVAFENVSFGYGDARGGAGEAAEGLALRGVSFRAEPGTVTALVGPSGAGKTTAARLIPRFWDVLEGRVTVGGADVRDMAPDVLMAQVGFVFQDTFLFSGTVADNIRLGAPDAGPQAVVAAATAAQAHGFIEALPQGYGTPVGERGAFLSGGQRQRIAIARAILQNRPILVLDEPTAFADPENELALLTALSALMRGKTVIIVAHRLSTVRDADRILVFERGRLVESGRHGALAAAGGTYARLWAHHEQAQRWALRGAGAPCAEPLPGAVP</sequence>
<dbReference type="InterPro" id="IPR003593">
    <property type="entry name" value="AAA+_ATPase"/>
</dbReference>
<keyword evidence="4 11" id="KW-0812">Transmembrane</keyword>
<keyword evidence="10 11" id="KW-0472">Membrane</keyword>
<evidence type="ECO:0000259" key="13">
    <source>
        <dbReference type="PROSITE" id="PS50929"/>
    </source>
</evidence>
<dbReference type="GO" id="GO:0005886">
    <property type="term" value="C:plasma membrane"/>
    <property type="evidence" value="ECO:0007669"/>
    <property type="project" value="UniProtKB-SubCell"/>
</dbReference>
<dbReference type="InterPro" id="IPR027417">
    <property type="entry name" value="P-loop_NTPase"/>
</dbReference>
<dbReference type="InterPro" id="IPR036640">
    <property type="entry name" value="ABC1_TM_sf"/>
</dbReference>
<keyword evidence="15" id="KW-1185">Reference proteome</keyword>
<keyword evidence="9" id="KW-0445">Lipid transport</keyword>
<dbReference type="SMART" id="SM00382">
    <property type="entry name" value="AAA"/>
    <property type="match status" value="1"/>
</dbReference>
<dbReference type="SUPFAM" id="SSF52540">
    <property type="entry name" value="P-loop containing nucleoside triphosphate hydrolases"/>
    <property type="match status" value="1"/>
</dbReference>
<evidence type="ECO:0000256" key="11">
    <source>
        <dbReference type="SAM" id="Phobius"/>
    </source>
</evidence>
<dbReference type="GO" id="GO:0005524">
    <property type="term" value="F:ATP binding"/>
    <property type="evidence" value="ECO:0007669"/>
    <property type="project" value="UniProtKB-KW"/>
</dbReference>
<dbReference type="GO" id="GO:0016887">
    <property type="term" value="F:ATP hydrolysis activity"/>
    <property type="evidence" value="ECO:0007669"/>
    <property type="project" value="InterPro"/>
</dbReference>
<dbReference type="InterPro" id="IPR011527">
    <property type="entry name" value="ABC1_TM_dom"/>
</dbReference>